<sequence>MTLSVQAIGAELLQLRLEFDPLDDALRMVASDVGELPQMSDAWLAERASRLSALSAALSGAGTADDLIGAGVARLQALDLGQKLDMRLWATFVSGYDHSPLGRVTGGLPSLPLGQAEERERFTELFLSSGRYVASCIDGTVAAARSQRAPMAWSVQTAAQRWKALLAEDGVSLIPEAASAEFRRELSSEFRRRVAPQIARYVDMLETTILPLARPDDQPGLCHIRSGSSDYEQLVVTHTDDFASVDEIHRLGEAEVTRIRERICQLTGSQTPNLDEFLAGQGADFSGVAEVIEHVNAVVARARKDFAHLVEMAPVGPLDIEHIPEHLSDFSPIAYYLPSGRGEASGKLLLNVHRLAKAKRGKELAMLVHEAIPGHHVQFEYAKQAGLPAFRTSAWFNSFIEGWGLYAEELAEEADYYQTAAEKIGKLQMELLRASRLVVDTGLHYYGWSSARAEEYLQNMTLLKPAFAKSEVRRYTEYPGQALSYTAGRLQLTALREKQRSRLGQNFDMADFHRNVLRHGTIPISVLSKVLEETTA</sequence>
<keyword evidence="2" id="KW-1185">Reference proteome</keyword>
<dbReference type="EMBL" id="JBHSBU010000001">
    <property type="protein sequence ID" value="MFC4160855.1"/>
    <property type="molecule type" value="Genomic_DNA"/>
</dbReference>
<protein>
    <submittedName>
        <fullName evidence="1">DUF885 domain-containing protein</fullName>
    </submittedName>
</protein>
<proteinExistence type="predicted"/>
<dbReference type="Pfam" id="PF05960">
    <property type="entry name" value="DUF885"/>
    <property type="match status" value="1"/>
</dbReference>
<evidence type="ECO:0000313" key="1">
    <source>
        <dbReference type="EMBL" id="MFC4160855.1"/>
    </source>
</evidence>
<comment type="caution">
    <text evidence="1">The sequence shown here is derived from an EMBL/GenBank/DDBJ whole genome shotgun (WGS) entry which is preliminary data.</text>
</comment>
<evidence type="ECO:0000313" key="2">
    <source>
        <dbReference type="Proteomes" id="UP001595791"/>
    </source>
</evidence>
<dbReference type="InterPro" id="IPR010281">
    <property type="entry name" value="DUF885"/>
</dbReference>
<gene>
    <name evidence="1" type="ORF">ACFOW7_16065</name>
</gene>
<accession>A0ABV8MVJ2</accession>
<dbReference type="RefSeq" id="WP_378166134.1">
    <property type="nucleotide sequence ID" value="NZ_JBHSBU010000001.1"/>
</dbReference>
<dbReference type="PANTHER" id="PTHR33361">
    <property type="entry name" value="GLR0591 PROTEIN"/>
    <property type="match status" value="1"/>
</dbReference>
<organism evidence="1 2">
    <name type="scientific">Chitinimonas lacunae</name>
    <dbReference type="NCBI Taxonomy" id="1963018"/>
    <lineage>
        <taxon>Bacteria</taxon>
        <taxon>Pseudomonadati</taxon>
        <taxon>Pseudomonadota</taxon>
        <taxon>Betaproteobacteria</taxon>
        <taxon>Neisseriales</taxon>
        <taxon>Chitinibacteraceae</taxon>
        <taxon>Chitinimonas</taxon>
    </lineage>
</organism>
<name>A0ABV8MVJ2_9NEIS</name>
<reference evidence="2" key="1">
    <citation type="journal article" date="2019" name="Int. J. Syst. Evol. Microbiol.">
        <title>The Global Catalogue of Microorganisms (GCM) 10K type strain sequencing project: providing services to taxonomists for standard genome sequencing and annotation.</title>
        <authorList>
            <consortium name="The Broad Institute Genomics Platform"/>
            <consortium name="The Broad Institute Genome Sequencing Center for Infectious Disease"/>
            <person name="Wu L."/>
            <person name="Ma J."/>
        </authorList>
    </citation>
    <scope>NUCLEOTIDE SEQUENCE [LARGE SCALE GENOMIC DNA]</scope>
    <source>
        <strain evidence="2">LMG 29894</strain>
    </source>
</reference>
<dbReference type="Proteomes" id="UP001595791">
    <property type="component" value="Unassembled WGS sequence"/>
</dbReference>
<dbReference type="PANTHER" id="PTHR33361:SF2">
    <property type="entry name" value="DUF885 DOMAIN-CONTAINING PROTEIN"/>
    <property type="match status" value="1"/>
</dbReference>